<sequence>MMHVYLLLSQPTIWWSQTFYFHFFYSRYLL</sequence>
<evidence type="ECO:0000313" key="2">
    <source>
        <dbReference type="Proteomes" id="UP000298652"/>
    </source>
</evidence>
<dbReference type="AlphaFoldDB" id="A0A4U6TBL5"/>
<proteinExistence type="predicted"/>
<protein>
    <submittedName>
        <fullName evidence="1">Uncharacterized protein</fullName>
    </submittedName>
</protein>
<evidence type="ECO:0000313" key="1">
    <source>
        <dbReference type="EMBL" id="TKV99447.1"/>
    </source>
</evidence>
<dbReference type="Proteomes" id="UP000298652">
    <property type="component" value="Chromosome 8"/>
</dbReference>
<keyword evidence="2" id="KW-1185">Reference proteome</keyword>
<reference evidence="1" key="1">
    <citation type="submission" date="2019-03" db="EMBL/GenBank/DDBJ databases">
        <title>WGS assembly of Setaria viridis.</title>
        <authorList>
            <person name="Huang P."/>
            <person name="Jenkins J."/>
            <person name="Grimwood J."/>
            <person name="Barry K."/>
            <person name="Healey A."/>
            <person name="Mamidi S."/>
            <person name="Sreedasyam A."/>
            <person name="Shu S."/>
            <person name="Feldman M."/>
            <person name="Wu J."/>
            <person name="Yu Y."/>
            <person name="Chen C."/>
            <person name="Johnson J."/>
            <person name="Rokhsar D."/>
            <person name="Baxter I."/>
            <person name="Schmutz J."/>
            <person name="Brutnell T."/>
            <person name="Kellogg E."/>
        </authorList>
    </citation>
    <scope>NUCLEOTIDE SEQUENCE [LARGE SCALE GENOMIC DNA]</scope>
</reference>
<name>A0A4U6TBL5_SETVI</name>
<dbReference type="EMBL" id="CM016559">
    <property type="protein sequence ID" value="TKV99447.1"/>
    <property type="molecule type" value="Genomic_DNA"/>
</dbReference>
<gene>
    <name evidence="1" type="ORF">SEVIR_8G044150v2</name>
</gene>
<accession>A0A4U6TBL5</accession>
<organism evidence="1 2">
    <name type="scientific">Setaria viridis</name>
    <name type="common">Green bristlegrass</name>
    <name type="synonym">Setaria italica subsp. viridis</name>
    <dbReference type="NCBI Taxonomy" id="4556"/>
    <lineage>
        <taxon>Eukaryota</taxon>
        <taxon>Viridiplantae</taxon>
        <taxon>Streptophyta</taxon>
        <taxon>Embryophyta</taxon>
        <taxon>Tracheophyta</taxon>
        <taxon>Spermatophyta</taxon>
        <taxon>Magnoliopsida</taxon>
        <taxon>Liliopsida</taxon>
        <taxon>Poales</taxon>
        <taxon>Poaceae</taxon>
        <taxon>PACMAD clade</taxon>
        <taxon>Panicoideae</taxon>
        <taxon>Panicodae</taxon>
        <taxon>Paniceae</taxon>
        <taxon>Cenchrinae</taxon>
        <taxon>Setaria</taxon>
    </lineage>
</organism>
<dbReference type="Gramene" id="TKV99447">
    <property type="protein sequence ID" value="TKV99447"/>
    <property type="gene ID" value="SEVIR_8G044150v2"/>
</dbReference>